<feature type="domain" description="Elongation factor G-binding protein C-terminal treble-clef zinc-finger" evidence="1">
    <location>
        <begin position="9"/>
        <end position="162"/>
    </location>
</feature>
<gene>
    <name evidence="2" type="ORF">KILIM_026_00690</name>
</gene>
<accession>K6VHX6</accession>
<sequence>MTPITPEAIRAGFVNASKREAAKATLPALDDIDFEHREYLGWRDPKLPETAYLALELDGELRVVLLHRAKEPAVRRKKMCVLCEDVVNTDDVSMYSAAFAGPAGRKGNTIGTFICTEFICSANVRRPPTFEAGGVDEEARRVIVTRRIDGLRERSANFVNQVLGG</sequence>
<dbReference type="OrthoDB" id="4171838at2"/>
<evidence type="ECO:0000313" key="3">
    <source>
        <dbReference type="Proteomes" id="UP000008366"/>
    </source>
</evidence>
<dbReference type="AlphaFoldDB" id="K6VHX6"/>
<proteinExistence type="predicted"/>
<dbReference type="Proteomes" id="UP000008366">
    <property type="component" value="Unassembled WGS sequence"/>
</dbReference>
<dbReference type="RefSeq" id="WP_006592330.1">
    <property type="nucleotide sequence ID" value="NZ_BAHD01000026.1"/>
</dbReference>
<protein>
    <recommendedName>
        <fullName evidence="1">Elongation factor G-binding protein C-terminal treble-clef zinc-finger domain-containing protein</fullName>
    </recommendedName>
</protein>
<keyword evidence="3" id="KW-1185">Reference proteome</keyword>
<reference evidence="2 3" key="1">
    <citation type="submission" date="2012-08" db="EMBL/GenBank/DDBJ databases">
        <title>Whole genome shotgun sequence of Kineosphaera limosa NBRC 100340.</title>
        <authorList>
            <person name="Yoshida I."/>
            <person name="Isaki S."/>
            <person name="Hosoyama A."/>
            <person name="Tsuchikane K."/>
            <person name="Katsumata H."/>
            <person name="Ando Y."/>
            <person name="Ohji S."/>
            <person name="Hamada M."/>
            <person name="Tamura T."/>
            <person name="Yamazoe A."/>
            <person name="Yamazaki S."/>
            <person name="Fujita N."/>
        </authorList>
    </citation>
    <scope>NUCLEOTIDE SEQUENCE [LARGE SCALE GENOMIC DNA]</scope>
    <source>
        <strain evidence="2 3">NBRC 100340</strain>
    </source>
</reference>
<evidence type="ECO:0000313" key="2">
    <source>
        <dbReference type="EMBL" id="GAB95798.1"/>
    </source>
</evidence>
<dbReference type="Pfam" id="PF16571">
    <property type="entry name" value="FBP_C"/>
    <property type="match status" value="1"/>
</dbReference>
<name>K6VHX6_9MICO</name>
<dbReference type="STRING" id="1184609.KILIM_026_00690"/>
<dbReference type="InterPro" id="IPR032330">
    <property type="entry name" value="EF-G-binding_C"/>
</dbReference>
<organism evidence="2 3">
    <name type="scientific">Kineosphaera limosa NBRC 100340</name>
    <dbReference type="NCBI Taxonomy" id="1184609"/>
    <lineage>
        <taxon>Bacteria</taxon>
        <taxon>Bacillati</taxon>
        <taxon>Actinomycetota</taxon>
        <taxon>Actinomycetes</taxon>
        <taxon>Micrococcales</taxon>
        <taxon>Dermatophilaceae</taxon>
        <taxon>Kineosphaera</taxon>
    </lineage>
</organism>
<dbReference type="EMBL" id="BAHD01000026">
    <property type="protein sequence ID" value="GAB95798.1"/>
    <property type="molecule type" value="Genomic_DNA"/>
</dbReference>
<dbReference type="eggNOG" id="ENOG5031HHY">
    <property type="taxonomic scope" value="Bacteria"/>
</dbReference>
<evidence type="ECO:0000259" key="1">
    <source>
        <dbReference type="Pfam" id="PF16571"/>
    </source>
</evidence>
<comment type="caution">
    <text evidence="2">The sequence shown here is derived from an EMBL/GenBank/DDBJ whole genome shotgun (WGS) entry which is preliminary data.</text>
</comment>